<dbReference type="GO" id="GO:0016209">
    <property type="term" value="F:antioxidant activity"/>
    <property type="evidence" value="ECO:0007669"/>
    <property type="project" value="InterPro"/>
</dbReference>
<dbReference type="RefSeq" id="WP_058451423.1">
    <property type="nucleotide sequence ID" value="NZ_CAAAIB010000007.1"/>
</dbReference>
<dbReference type="InterPro" id="IPR036249">
    <property type="entry name" value="Thioredoxin-like_sf"/>
</dbReference>
<dbReference type="InterPro" id="IPR047262">
    <property type="entry name" value="PRX-like1"/>
</dbReference>
<dbReference type="CDD" id="cd02969">
    <property type="entry name" value="PRX_like1"/>
    <property type="match status" value="1"/>
</dbReference>
<comment type="caution">
    <text evidence="2">The sequence shown here is derived from an EMBL/GenBank/DDBJ whole genome shotgun (WGS) entry which is preliminary data.</text>
</comment>
<dbReference type="InterPro" id="IPR013766">
    <property type="entry name" value="Thioredoxin_domain"/>
</dbReference>
<dbReference type="InterPro" id="IPR000866">
    <property type="entry name" value="AhpC/TSA"/>
</dbReference>
<dbReference type="SUPFAM" id="SSF52833">
    <property type="entry name" value="Thioredoxin-like"/>
    <property type="match status" value="1"/>
</dbReference>
<dbReference type="Proteomes" id="UP000054908">
    <property type="component" value="Unassembled WGS sequence"/>
</dbReference>
<organism evidence="2 3">
    <name type="scientific">Legionella maceachernii</name>
    <dbReference type="NCBI Taxonomy" id="466"/>
    <lineage>
        <taxon>Bacteria</taxon>
        <taxon>Pseudomonadati</taxon>
        <taxon>Pseudomonadota</taxon>
        <taxon>Gammaproteobacteria</taxon>
        <taxon>Legionellales</taxon>
        <taxon>Legionellaceae</taxon>
        <taxon>Legionella</taxon>
    </lineage>
</organism>
<protein>
    <submittedName>
        <fullName evidence="2">Putative thiol-disulfide isomerase</fullName>
    </submittedName>
</protein>
<evidence type="ECO:0000313" key="3">
    <source>
        <dbReference type="Proteomes" id="UP000054908"/>
    </source>
</evidence>
<evidence type="ECO:0000259" key="1">
    <source>
        <dbReference type="PROSITE" id="PS51352"/>
    </source>
</evidence>
<keyword evidence="3" id="KW-1185">Reference proteome</keyword>
<accession>A0A0W0WDL0</accession>
<dbReference type="OrthoDB" id="9809746at2"/>
<dbReference type="GO" id="GO:0016853">
    <property type="term" value="F:isomerase activity"/>
    <property type="evidence" value="ECO:0007669"/>
    <property type="project" value="UniProtKB-KW"/>
</dbReference>
<evidence type="ECO:0000313" key="2">
    <source>
        <dbReference type="EMBL" id="KTD30415.1"/>
    </source>
</evidence>
<feature type="domain" description="Thioredoxin" evidence="1">
    <location>
        <begin position="9"/>
        <end position="165"/>
    </location>
</feature>
<dbReference type="PATRIC" id="fig|466.6.peg.641"/>
<dbReference type="STRING" id="466.Lmac_0599"/>
<dbReference type="GO" id="GO:0016491">
    <property type="term" value="F:oxidoreductase activity"/>
    <property type="evidence" value="ECO:0007669"/>
    <property type="project" value="InterPro"/>
</dbReference>
<keyword evidence="2" id="KW-0413">Isomerase</keyword>
<gene>
    <name evidence="2" type="ORF">Lmac_0599</name>
</gene>
<dbReference type="PANTHER" id="PTHR43640:SF1">
    <property type="entry name" value="THIOREDOXIN-DEPENDENT PEROXIREDOXIN"/>
    <property type="match status" value="1"/>
</dbReference>
<proteinExistence type="predicted"/>
<dbReference type="Pfam" id="PF00578">
    <property type="entry name" value="AhpC-TSA"/>
    <property type="match status" value="1"/>
</dbReference>
<dbReference type="PROSITE" id="PS51352">
    <property type="entry name" value="THIOREDOXIN_2"/>
    <property type="match status" value="1"/>
</dbReference>
<name>A0A0W0WDL0_9GAMM</name>
<dbReference type="AlphaFoldDB" id="A0A0W0WDL0"/>
<sequence length="185" mass="20586">MAKTASTMLPLGTQAPQFSLLDVISGEKVSLNNSNKSKATVVMFICNHCPYVKHVSKELARLANDYMPEGVNFFAINSNDVESYPDDSPENMKKIAVQEGYPFPYLFDETQEVAKAYQAACTPDFYVFDSNLVLAYRGQLDDSRPGNHIEVTGSSIRQALDCLLANQSLNFEQKPSLGCNIKWKD</sequence>
<reference evidence="2 3" key="1">
    <citation type="submission" date="2015-11" db="EMBL/GenBank/DDBJ databases">
        <title>Genomic analysis of 38 Legionella species identifies large and diverse effector repertoires.</title>
        <authorList>
            <person name="Burstein D."/>
            <person name="Amaro F."/>
            <person name="Zusman T."/>
            <person name="Lifshitz Z."/>
            <person name="Cohen O."/>
            <person name="Gilbert J.A."/>
            <person name="Pupko T."/>
            <person name="Shuman H.A."/>
            <person name="Segal G."/>
        </authorList>
    </citation>
    <scope>NUCLEOTIDE SEQUENCE [LARGE SCALE GENOMIC DNA]</scope>
    <source>
        <strain evidence="2 3">PX-1-G2-E2</strain>
    </source>
</reference>
<dbReference type="Gene3D" id="3.40.30.10">
    <property type="entry name" value="Glutaredoxin"/>
    <property type="match status" value="1"/>
</dbReference>
<dbReference type="EMBL" id="LNYL01000016">
    <property type="protein sequence ID" value="KTD30415.1"/>
    <property type="molecule type" value="Genomic_DNA"/>
</dbReference>
<dbReference type="PANTHER" id="PTHR43640">
    <property type="entry name" value="OS07G0260300 PROTEIN"/>
    <property type="match status" value="1"/>
</dbReference>